<dbReference type="KEGG" id="palb:EJC50_00270"/>
<organism evidence="1 2">
    <name type="scientific">Paenibacillus albus</name>
    <dbReference type="NCBI Taxonomy" id="2495582"/>
    <lineage>
        <taxon>Bacteria</taxon>
        <taxon>Bacillati</taxon>
        <taxon>Bacillota</taxon>
        <taxon>Bacilli</taxon>
        <taxon>Bacillales</taxon>
        <taxon>Paenibacillaceae</taxon>
        <taxon>Paenibacillus</taxon>
    </lineage>
</organism>
<dbReference type="AlphaFoldDB" id="A0A3S8ZXU6"/>
<reference evidence="2" key="1">
    <citation type="submission" date="2018-12" db="EMBL/GenBank/DDBJ databases">
        <title>Genome sequence of Peanibacillus sp.</title>
        <authorList>
            <person name="Subramani G."/>
            <person name="Srinivasan S."/>
            <person name="Kim M.K."/>
        </authorList>
    </citation>
    <scope>NUCLEOTIDE SEQUENCE [LARGE SCALE GENOMIC DNA]</scope>
    <source>
        <strain evidence="2">18JY67-1</strain>
    </source>
</reference>
<proteinExistence type="predicted"/>
<name>A0A3S8ZXU6_9BACL</name>
<evidence type="ECO:0000313" key="1">
    <source>
        <dbReference type="EMBL" id="AZN38282.1"/>
    </source>
</evidence>
<dbReference type="RefSeq" id="WP_126011277.1">
    <property type="nucleotide sequence ID" value="NZ_CP034437.1"/>
</dbReference>
<sequence length="126" mass="13807">MPFTTGIVTNTRDFGTASSNIVVSMKNESLEDTATVVILIFASVDSSSFTTAYAESFTLAPNETEITTYFISGNVAYEVQYDVIMPAENNVVVSVFGIDEFGNLVQDQRYAPSEYMFIPDLSPVTE</sequence>
<accession>A0A3S8ZXU6</accession>
<dbReference type="Proteomes" id="UP000272528">
    <property type="component" value="Chromosome"/>
</dbReference>
<dbReference type="OrthoDB" id="2645706at2"/>
<protein>
    <submittedName>
        <fullName evidence="1">Uncharacterized protein</fullName>
    </submittedName>
</protein>
<keyword evidence="2" id="KW-1185">Reference proteome</keyword>
<dbReference type="EMBL" id="CP034437">
    <property type="protein sequence ID" value="AZN38282.1"/>
    <property type="molecule type" value="Genomic_DNA"/>
</dbReference>
<gene>
    <name evidence="1" type="ORF">EJC50_00270</name>
</gene>
<evidence type="ECO:0000313" key="2">
    <source>
        <dbReference type="Proteomes" id="UP000272528"/>
    </source>
</evidence>